<feature type="active site" description="Charge relay system" evidence="5">
    <location>
        <position position="390"/>
    </location>
</feature>
<dbReference type="PANTHER" id="PTHR43806:SF11">
    <property type="entry name" value="CEREVISIN-RELATED"/>
    <property type="match status" value="1"/>
</dbReference>
<keyword evidence="4 5" id="KW-0720">Serine protease</keyword>
<dbReference type="AlphaFoldDB" id="A0A923HX49"/>
<dbReference type="PROSITE" id="PS51892">
    <property type="entry name" value="SUBTILASE"/>
    <property type="match status" value="1"/>
</dbReference>
<dbReference type="InterPro" id="IPR000209">
    <property type="entry name" value="Peptidase_S8/S53_dom"/>
</dbReference>
<dbReference type="InterPro" id="IPR050131">
    <property type="entry name" value="Peptidase_S8_subtilisin-like"/>
</dbReference>
<dbReference type="Pfam" id="PF00082">
    <property type="entry name" value="Peptidase_S8"/>
    <property type="match status" value="1"/>
</dbReference>
<feature type="signal peptide" evidence="8">
    <location>
        <begin position="1"/>
        <end position="28"/>
    </location>
</feature>
<dbReference type="InterPro" id="IPR023827">
    <property type="entry name" value="Peptidase_S8_Asp-AS"/>
</dbReference>
<dbReference type="Pfam" id="PF07538">
    <property type="entry name" value="ChW"/>
    <property type="match status" value="3"/>
</dbReference>
<feature type="region of interest" description="Disordered" evidence="7">
    <location>
        <begin position="31"/>
        <end position="60"/>
    </location>
</feature>
<dbReference type="InterPro" id="IPR006637">
    <property type="entry name" value="ChW"/>
</dbReference>
<dbReference type="GO" id="GO:0004252">
    <property type="term" value="F:serine-type endopeptidase activity"/>
    <property type="evidence" value="ECO:0007669"/>
    <property type="project" value="UniProtKB-UniRule"/>
</dbReference>
<dbReference type="Proteomes" id="UP000616595">
    <property type="component" value="Unassembled WGS sequence"/>
</dbReference>
<protein>
    <submittedName>
        <fullName evidence="10">S8 family serine peptidase</fullName>
    </submittedName>
</protein>
<reference evidence="10" key="1">
    <citation type="submission" date="2019-10" db="EMBL/GenBank/DDBJ databases">
        <authorList>
            <person name="Ross D.E."/>
            <person name="Gulliver D."/>
        </authorList>
    </citation>
    <scope>NUCLEOTIDE SEQUENCE</scope>
    <source>
        <strain evidence="10">DER-2019</strain>
    </source>
</reference>
<accession>A0A923HX49</accession>
<reference evidence="10" key="2">
    <citation type="submission" date="2020-10" db="EMBL/GenBank/DDBJ databases">
        <title>Comparative genomics of the Acetobacterium genus.</title>
        <authorList>
            <person name="Marshall C."/>
            <person name="May H."/>
            <person name="Norman S."/>
        </authorList>
    </citation>
    <scope>NUCLEOTIDE SEQUENCE</scope>
    <source>
        <strain evidence="10">DER-2019</strain>
    </source>
</reference>
<dbReference type="PROSITE" id="PS00136">
    <property type="entry name" value="SUBTILASE_ASP"/>
    <property type="match status" value="1"/>
</dbReference>
<dbReference type="PANTHER" id="PTHR43806">
    <property type="entry name" value="PEPTIDASE S8"/>
    <property type="match status" value="1"/>
</dbReference>
<dbReference type="PROSITE" id="PS00138">
    <property type="entry name" value="SUBTILASE_SER"/>
    <property type="match status" value="1"/>
</dbReference>
<dbReference type="InterPro" id="IPR022398">
    <property type="entry name" value="Peptidase_S8_His-AS"/>
</dbReference>
<dbReference type="PROSITE" id="PS00137">
    <property type="entry name" value="SUBTILASE_HIS"/>
    <property type="match status" value="1"/>
</dbReference>
<evidence type="ECO:0000256" key="3">
    <source>
        <dbReference type="ARBA" id="ARBA00022801"/>
    </source>
</evidence>
<evidence type="ECO:0000256" key="1">
    <source>
        <dbReference type="ARBA" id="ARBA00011073"/>
    </source>
</evidence>
<evidence type="ECO:0000256" key="5">
    <source>
        <dbReference type="PROSITE-ProRule" id="PRU01240"/>
    </source>
</evidence>
<evidence type="ECO:0000256" key="8">
    <source>
        <dbReference type="SAM" id="SignalP"/>
    </source>
</evidence>
<proteinExistence type="inferred from homology"/>
<keyword evidence="3 5" id="KW-0378">Hydrolase</keyword>
<evidence type="ECO:0000313" key="11">
    <source>
        <dbReference type="Proteomes" id="UP000616595"/>
    </source>
</evidence>
<dbReference type="EMBL" id="WJBD01000012">
    <property type="protein sequence ID" value="MBC3888777.1"/>
    <property type="molecule type" value="Genomic_DNA"/>
</dbReference>
<keyword evidence="8" id="KW-0732">Signal</keyword>
<feature type="active site" description="Charge relay system" evidence="5">
    <location>
        <position position="192"/>
    </location>
</feature>
<comment type="similarity">
    <text evidence="1 5 6">Belongs to the peptidase S8 family.</text>
</comment>
<sequence length="701" mass="74163">MKRKLKNWIKLIIMIAAFSLVLPAGIMAEEPANSDEQSVNIESQNSYNQEESAAVSDNKASTPVIETMEQVPNLDENNNLDQQVVVIYAQNSDTNIKDLSLTTSEIVSGEHLSNRVDVIEVSEGTNVDELMTALKDNPNVLAVGKNGKIQTSSLPNDPYITNGSAWQFEKIGADKTWNQVSNTKPVVVAVIDTGLNMSHPDIAGNTVSGYDYVANSTEVVDLAGHGTEVCGCIAAIANNGIGTAGVAGASNIKIASYRTGGQYDGDTSLDVGYICAAIMDAADRPEVRVINMSFGGYDQYTGLQSAIQYAVKAGKILVAAAGNEGNLSAYAGKYAYPASYNGVISVAATTSGDGHAYFSQYNDKVDLCAPGQSILTTTHDGSYGSVSGTSFSSPIAAGSCAVLLAKNPSLTAAQVETTLEDTAVDLGTAGKDNYYGSGRIQLDAAVESIVASTPLTIDSFVTDKLSGQAVNSSVQLSAEASGGVSPYQYKFYYQLDSSTFVINDFSTKSSAIFTPSAAGTYSLLVDVKDANGAIVTQIISDYVIKTSSIEGISSTYQTHIQNVGWQGWKSDGQLSGTTGQSLRLEGIEIKIDNLGYAVDVTYQTHVQNIGWQGWKSDGELSGTTGQSLRLEGIRIRLTGTDADKCDIYYQVHAQNYGWLDWAKNGESAGSEGLCLRLEAIRIEVVPKGSAAPGTTDQPFIS</sequence>
<dbReference type="RefSeq" id="WP_148566068.1">
    <property type="nucleotide sequence ID" value="NZ_RXYA01000003.1"/>
</dbReference>
<dbReference type="PRINTS" id="PR00723">
    <property type="entry name" value="SUBTILISIN"/>
</dbReference>
<dbReference type="SMART" id="SM00728">
    <property type="entry name" value="ChW"/>
    <property type="match status" value="3"/>
</dbReference>
<dbReference type="InterPro" id="IPR023828">
    <property type="entry name" value="Peptidase_S8_Ser-AS"/>
</dbReference>
<dbReference type="SUPFAM" id="SSF52743">
    <property type="entry name" value="Subtilisin-like"/>
    <property type="match status" value="1"/>
</dbReference>
<feature type="active site" description="Charge relay system" evidence="5">
    <location>
        <position position="225"/>
    </location>
</feature>
<dbReference type="InterPro" id="IPR015500">
    <property type="entry name" value="Peptidase_S8_subtilisin-rel"/>
</dbReference>
<organism evidence="10 11">
    <name type="scientific">Acetobacterium paludosum</name>
    <dbReference type="NCBI Taxonomy" id="52693"/>
    <lineage>
        <taxon>Bacteria</taxon>
        <taxon>Bacillati</taxon>
        <taxon>Bacillota</taxon>
        <taxon>Clostridia</taxon>
        <taxon>Eubacteriales</taxon>
        <taxon>Eubacteriaceae</taxon>
        <taxon>Acetobacterium</taxon>
    </lineage>
</organism>
<evidence type="ECO:0000256" key="7">
    <source>
        <dbReference type="SAM" id="MobiDB-lite"/>
    </source>
</evidence>
<evidence type="ECO:0000259" key="9">
    <source>
        <dbReference type="Pfam" id="PF00082"/>
    </source>
</evidence>
<evidence type="ECO:0000256" key="2">
    <source>
        <dbReference type="ARBA" id="ARBA00022670"/>
    </source>
</evidence>
<keyword evidence="11" id="KW-1185">Reference proteome</keyword>
<gene>
    <name evidence="10" type="ORF">GH810_10680</name>
</gene>
<dbReference type="OrthoDB" id="9798386at2"/>
<evidence type="ECO:0000256" key="6">
    <source>
        <dbReference type="RuleBase" id="RU003355"/>
    </source>
</evidence>
<dbReference type="InterPro" id="IPR036852">
    <property type="entry name" value="Peptidase_S8/S53_dom_sf"/>
</dbReference>
<comment type="caution">
    <text evidence="10">The sequence shown here is derived from an EMBL/GenBank/DDBJ whole genome shotgun (WGS) entry which is preliminary data.</text>
</comment>
<feature type="compositionally biased region" description="Polar residues" evidence="7">
    <location>
        <begin position="34"/>
        <end position="51"/>
    </location>
</feature>
<evidence type="ECO:0000313" key="10">
    <source>
        <dbReference type="EMBL" id="MBC3888777.1"/>
    </source>
</evidence>
<feature type="domain" description="Peptidase S8/S53" evidence="9">
    <location>
        <begin position="184"/>
        <end position="438"/>
    </location>
</feature>
<keyword evidence="2 5" id="KW-0645">Protease</keyword>
<feature type="chain" id="PRO_5037496003" evidence="8">
    <location>
        <begin position="29"/>
        <end position="701"/>
    </location>
</feature>
<name>A0A923HX49_9FIRM</name>
<dbReference type="Gene3D" id="3.40.50.200">
    <property type="entry name" value="Peptidase S8/S53 domain"/>
    <property type="match status" value="1"/>
</dbReference>
<evidence type="ECO:0000256" key="4">
    <source>
        <dbReference type="ARBA" id="ARBA00022825"/>
    </source>
</evidence>
<dbReference type="GO" id="GO:0006508">
    <property type="term" value="P:proteolysis"/>
    <property type="evidence" value="ECO:0007669"/>
    <property type="project" value="UniProtKB-KW"/>
</dbReference>